<evidence type="ECO:0000256" key="10">
    <source>
        <dbReference type="SAM" id="MobiDB-lite"/>
    </source>
</evidence>
<evidence type="ECO:0000256" key="2">
    <source>
        <dbReference type="ARBA" id="ARBA00007179"/>
    </source>
</evidence>
<dbReference type="CDD" id="cd06144">
    <property type="entry name" value="REX4_like"/>
    <property type="match status" value="1"/>
</dbReference>
<dbReference type="GO" id="GO:0003676">
    <property type="term" value="F:nucleic acid binding"/>
    <property type="evidence" value="ECO:0007669"/>
    <property type="project" value="InterPro"/>
</dbReference>
<dbReference type="Gene3D" id="3.30.420.10">
    <property type="entry name" value="Ribonuclease H-like superfamily/Ribonuclease H"/>
    <property type="match status" value="1"/>
</dbReference>
<dbReference type="GO" id="GO:0008408">
    <property type="term" value="F:3'-5' exonuclease activity"/>
    <property type="evidence" value="ECO:0007669"/>
    <property type="project" value="InterPro"/>
</dbReference>
<dbReference type="PRINTS" id="PR01951">
    <property type="entry name" value="LANCEUKARYTE"/>
</dbReference>
<organism evidence="12 13">
    <name type="scientific">Globodera rostochiensis</name>
    <name type="common">Golden nematode worm</name>
    <name type="synonym">Heterodera rostochiensis</name>
    <dbReference type="NCBI Taxonomy" id="31243"/>
    <lineage>
        <taxon>Eukaryota</taxon>
        <taxon>Metazoa</taxon>
        <taxon>Ecdysozoa</taxon>
        <taxon>Nematoda</taxon>
        <taxon>Chromadorea</taxon>
        <taxon>Rhabditida</taxon>
        <taxon>Tylenchina</taxon>
        <taxon>Tylenchomorpha</taxon>
        <taxon>Tylenchoidea</taxon>
        <taxon>Heteroderidae</taxon>
        <taxon>Heteroderinae</taxon>
        <taxon>Globodera</taxon>
    </lineage>
</organism>
<evidence type="ECO:0000256" key="4">
    <source>
        <dbReference type="ARBA" id="ARBA00016937"/>
    </source>
</evidence>
<feature type="binding site" evidence="9">
    <location>
        <position position="583"/>
    </location>
    <ligand>
        <name>Zn(2+)</name>
        <dbReference type="ChEBI" id="CHEBI:29105"/>
    </ligand>
</feature>
<keyword evidence="9" id="KW-0862">Zinc</keyword>
<dbReference type="InterPro" id="IPR012341">
    <property type="entry name" value="6hp_glycosidase-like_sf"/>
</dbReference>
<reference evidence="13" key="1">
    <citation type="submission" date="2022-11" db="UniProtKB">
        <authorList>
            <consortium name="WormBaseParasite"/>
        </authorList>
    </citation>
    <scope>IDENTIFICATION</scope>
</reference>
<dbReference type="InterPro" id="IPR020464">
    <property type="entry name" value="LanC-like_prot_euk"/>
</dbReference>
<evidence type="ECO:0000256" key="8">
    <source>
        <dbReference type="ARBA" id="ARBA00023242"/>
    </source>
</evidence>
<dbReference type="CDD" id="cd04794">
    <property type="entry name" value="euk_LANCL"/>
    <property type="match status" value="1"/>
</dbReference>
<dbReference type="GO" id="GO:0006364">
    <property type="term" value="P:rRNA processing"/>
    <property type="evidence" value="ECO:0007669"/>
    <property type="project" value="InterPro"/>
</dbReference>
<dbReference type="GO" id="GO:0005975">
    <property type="term" value="P:carbohydrate metabolic process"/>
    <property type="evidence" value="ECO:0007669"/>
    <property type="project" value="InterPro"/>
</dbReference>
<evidence type="ECO:0000256" key="5">
    <source>
        <dbReference type="ARBA" id="ARBA00022722"/>
    </source>
</evidence>
<dbReference type="GO" id="GO:0005634">
    <property type="term" value="C:nucleus"/>
    <property type="evidence" value="ECO:0007669"/>
    <property type="project" value="UniProtKB-SubCell"/>
</dbReference>
<dbReference type="SUPFAM" id="SSF158745">
    <property type="entry name" value="LanC-like"/>
    <property type="match status" value="1"/>
</dbReference>
<evidence type="ECO:0000313" key="12">
    <source>
        <dbReference type="Proteomes" id="UP000887572"/>
    </source>
</evidence>
<keyword evidence="7" id="KW-0269">Exonuclease</keyword>
<dbReference type="FunFam" id="3.30.420.10:FF:000007">
    <property type="entry name" value="Interferon-stimulated exonuclease gene 20"/>
    <property type="match status" value="1"/>
</dbReference>
<feature type="binding site" evidence="9">
    <location>
        <position position="582"/>
    </location>
    <ligand>
        <name>Zn(2+)</name>
        <dbReference type="ChEBI" id="CHEBI:29105"/>
    </ligand>
</feature>
<name>A0A914I9F4_GLORO</name>
<dbReference type="InterPro" id="IPR036397">
    <property type="entry name" value="RNaseH_sf"/>
</dbReference>
<comment type="subcellular location">
    <subcellularLocation>
        <location evidence="1">Nucleus</location>
    </subcellularLocation>
</comment>
<dbReference type="Pfam" id="PF00929">
    <property type="entry name" value="RNase_T"/>
    <property type="match status" value="1"/>
</dbReference>
<dbReference type="PRINTS" id="PR01950">
    <property type="entry name" value="LANCSUPER"/>
</dbReference>
<dbReference type="Gene3D" id="1.50.10.10">
    <property type="match status" value="1"/>
</dbReference>
<evidence type="ECO:0000256" key="9">
    <source>
        <dbReference type="PIRSR" id="PIRSR607822-1"/>
    </source>
</evidence>
<dbReference type="InterPro" id="IPR012337">
    <property type="entry name" value="RNaseH-like_sf"/>
</dbReference>
<dbReference type="Pfam" id="PF05147">
    <property type="entry name" value="LANC_like"/>
    <property type="match status" value="1"/>
</dbReference>
<dbReference type="SMART" id="SM00479">
    <property type="entry name" value="EXOIII"/>
    <property type="match status" value="1"/>
</dbReference>
<dbReference type="Proteomes" id="UP000887572">
    <property type="component" value="Unplaced"/>
</dbReference>
<sequence>MTIGQFEQTNENNKNGKWEARPLRLLYFVSDLMASNWETLRKELNVAGEEGSKQNPKKKGKKRKLNENPNKWKKMREEIEISNQKAVLPETMSSTKSVLLATDCEYVGIGLNGTENMLARVSIVSADGLTVYDKYVKPTEEIVDYRTKVSGIRPGHLMRGVPFAQVQSEVKKLFSDNILIGHSLRNDLSVLGLTHPAKLIRDTAKFKLLREALDDPKKTPSLKLLAHSLLGVQIQQGEHDSIVDAKIALRIYLKYRERNFLNPFIENPTTGARCVSREWLLQKLHVLAERIMSRVIPQDEYGKDGPYVGPSGIVYSFVKAIRRFDSEAAQLNLRQYIRTILAAQTQTDHTMKKSHAHKCRYLTGSLGLLTVRAIADHNLLDGTDAASLSARLRKLLSTVLRPGYQQIGDDEMLNGRAGFLASLLELRSHLGQELLSNTEVRPVLDVMVTSGRNYSKRHKSPAKLMYEWHDSEYLGAAHGVSGIYQMMLSFWNLLDESAKADLKQSVDWLMSTQFPSGNFPSSSKWIGLKDELVHWCHGASGVLHMLIVAHLVLNEDKYLKSAERCANLIWAKGILHKGPGICHGVAGNGYAFLLLYRLTRREEYLEKAKAFAFVMLGPSFENLARTPDSPWSLFEGWSGALCFLADLLEPAGAQFPLIPICFN</sequence>
<dbReference type="PANTHER" id="PTHR12736">
    <property type="entry name" value="LANC-LIKE PROTEIN"/>
    <property type="match status" value="1"/>
</dbReference>
<accession>A0A914I9F4</accession>
<keyword evidence="6" id="KW-0378">Hydrolase</keyword>
<dbReference type="GO" id="GO:0031179">
    <property type="term" value="P:peptide modification"/>
    <property type="evidence" value="ECO:0007669"/>
    <property type="project" value="InterPro"/>
</dbReference>
<evidence type="ECO:0000313" key="13">
    <source>
        <dbReference type="WBParaSite" id="Gr19_v10_g8724.t1"/>
    </source>
</evidence>
<comment type="similarity">
    <text evidence="2">Belongs to the LanC-like protein family.</text>
</comment>
<feature type="region of interest" description="Disordered" evidence="10">
    <location>
        <begin position="48"/>
        <end position="71"/>
    </location>
</feature>
<dbReference type="AlphaFoldDB" id="A0A914I9F4"/>
<dbReference type="PANTHER" id="PTHR12736:SF7">
    <property type="entry name" value="LANC-LIKE PROTEIN 3"/>
    <property type="match status" value="1"/>
</dbReference>
<dbReference type="InterPro" id="IPR007822">
    <property type="entry name" value="LANC-like"/>
</dbReference>
<dbReference type="SUPFAM" id="SSF53098">
    <property type="entry name" value="Ribonuclease H-like"/>
    <property type="match status" value="1"/>
</dbReference>
<keyword evidence="9" id="KW-0479">Metal-binding</keyword>
<protein>
    <recommendedName>
        <fullName evidence="4">RNA exonuclease 4</fullName>
    </recommendedName>
</protein>
<dbReference type="GO" id="GO:0046872">
    <property type="term" value="F:metal ion binding"/>
    <property type="evidence" value="ECO:0007669"/>
    <property type="project" value="UniProtKB-KW"/>
</dbReference>
<dbReference type="GO" id="GO:0005886">
    <property type="term" value="C:plasma membrane"/>
    <property type="evidence" value="ECO:0007669"/>
    <property type="project" value="TreeGrafter"/>
</dbReference>
<comment type="similarity">
    <text evidence="3">Belongs to the REXO4 family.</text>
</comment>
<evidence type="ECO:0000256" key="3">
    <source>
        <dbReference type="ARBA" id="ARBA00010489"/>
    </source>
</evidence>
<evidence type="ECO:0000256" key="6">
    <source>
        <dbReference type="ARBA" id="ARBA00022801"/>
    </source>
</evidence>
<keyword evidence="12" id="KW-1185">Reference proteome</keyword>
<dbReference type="InterPro" id="IPR037431">
    <property type="entry name" value="REX4_DEDDh_dom"/>
</dbReference>
<feature type="domain" description="Exonuclease" evidence="11">
    <location>
        <begin position="98"/>
        <end position="261"/>
    </location>
</feature>
<dbReference type="InterPro" id="IPR013520">
    <property type="entry name" value="Ribonucl_H"/>
</dbReference>
<feature type="compositionally biased region" description="Basic residues" evidence="10">
    <location>
        <begin position="55"/>
        <end position="64"/>
    </location>
</feature>
<feature type="binding site" evidence="9">
    <location>
        <position position="536"/>
    </location>
    <ligand>
        <name>Zn(2+)</name>
        <dbReference type="ChEBI" id="CHEBI:29105"/>
    </ligand>
</feature>
<evidence type="ECO:0000256" key="1">
    <source>
        <dbReference type="ARBA" id="ARBA00004123"/>
    </source>
</evidence>
<evidence type="ECO:0000256" key="7">
    <source>
        <dbReference type="ARBA" id="ARBA00022839"/>
    </source>
</evidence>
<dbReference type="WBParaSite" id="Gr19_v10_g8724.t1">
    <property type="protein sequence ID" value="Gr19_v10_g8724.t1"/>
    <property type="gene ID" value="Gr19_v10_g8724"/>
</dbReference>
<proteinExistence type="inferred from homology"/>
<keyword evidence="8" id="KW-0539">Nucleus</keyword>
<dbReference type="SMART" id="SM01260">
    <property type="entry name" value="LANC_like"/>
    <property type="match status" value="1"/>
</dbReference>
<keyword evidence="5" id="KW-0540">Nuclease</keyword>
<evidence type="ECO:0000259" key="11">
    <source>
        <dbReference type="SMART" id="SM00479"/>
    </source>
</evidence>